<evidence type="ECO:0000256" key="1">
    <source>
        <dbReference type="SAM" id="MobiDB-lite"/>
    </source>
</evidence>
<dbReference type="EMBL" id="CADCWE010000100">
    <property type="protein sequence ID" value="CAA9538517.1"/>
    <property type="molecule type" value="Genomic_DNA"/>
</dbReference>
<protein>
    <submittedName>
        <fullName evidence="2">Uncharacterized protein</fullName>
    </submittedName>
</protein>
<reference evidence="2" key="1">
    <citation type="submission" date="2020-02" db="EMBL/GenBank/DDBJ databases">
        <authorList>
            <person name="Meier V. D."/>
        </authorList>
    </citation>
    <scope>NUCLEOTIDE SEQUENCE</scope>
    <source>
        <strain evidence="2">AVDCRST_MAG73</strain>
    </source>
</reference>
<gene>
    <name evidence="2" type="ORF">AVDCRST_MAG73-1670</name>
</gene>
<proteinExistence type="predicted"/>
<dbReference type="AlphaFoldDB" id="A0A6J4U4Y4"/>
<evidence type="ECO:0000313" key="2">
    <source>
        <dbReference type="EMBL" id="CAA9538517.1"/>
    </source>
</evidence>
<accession>A0A6J4U4Y4</accession>
<name>A0A6J4U4Y4_9BACT</name>
<sequence>MTAPVTCPSCSAETEAGDSYCGGCGRGLLDPWAALDRIVAGIAGEPVAMVGAGAADSEHSSRTDASGDPVLGPHYRDALAERVIERLDPNGLARFPVFAATERLRLVGPAVRRNDGRFDLPDASIHAVNDKHVRRLNAMIAVLERLGPSPYAAIAGELDDCLPTDYRMDERNVHAWLDRYKDVFVWAGRGRYALKTQGVGIRADLNPDIALPVATPGATRRRGIGDEIAHLLRDCGPLPLAAVEEHILVRLQVQRNSIAAAVAQDKARRFVLDANKVVSLRSENQEPERANDGPTRLPADRGGEAA</sequence>
<organism evidence="2">
    <name type="scientific">uncultured Thermomicrobiales bacterium</name>
    <dbReference type="NCBI Taxonomy" id="1645740"/>
    <lineage>
        <taxon>Bacteria</taxon>
        <taxon>Pseudomonadati</taxon>
        <taxon>Thermomicrobiota</taxon>
        <taxon>Thermomicrobia</taxon>
        <taxon>Thermomicrobiales</taxon>
        <taxon>environmental samples</taxon>
    </lineage>
</organism>
<feature type="region of interest" description="Disordered" evidence="1">
    <location>
        <begin position="281"/>
        <end position="306"/>
    </location>
</feature>